<dbReference type="AlphaFoldDB" id="A0A849ANV5"/>
<evidence type="ECO:0000256" key="2">
    <source>
        <dbReference type="ARBA" id="ARBA00023125"/>
    </source>
</evidence>
<sequence>MGSSTVPASSKLLFNPVPDTERATAVRRRIRRAVQLGFLSTGDRLPSESEMANAFGVAAGAVREALAALRSEGIVTTRRGRSGGTFIVGIPGFRIDEVKKDLAAMSMAELRDLSDELTAIARASADLAAERAYEDDIDKLRRLAAVFADTAEPTAQAMADSRFHVELTAMSQSSRLTQAQLRLQSEFAELLWCSGTVDAAREARDHAAIIDAVAQGRSGRAGDAVAVHIRAALRTIVEFKLSLLPEVA</sequence>
<dbReference type="GO" id="GO:0003677">
    <property type="term" value="F:DNA binding"/>
    <property type="evidence" value="ECO:0007669"/>
    <property type="project" value="UniProtKB-KW"/>
</dbReference>
<accession>A0A849ANV5</accession>
<dbReference type="PANTHER" id="PTHR43537:SF5">
    <property type="entry name" value="UXU OPERON TRANSCRIPTIONAL REGULATOR"/>
    <property type="match status" value="1"/>
</dbReference>
<organism evidence="5 6">
    <name type="scientific">Brevibacterium luteolum</name>
    <dbReference type="NCBI Taxonomy" id="199591"/>
    <lineage>
        <taxon>Bacteria</taxon>
        <taxon>Bacillati</taxon>
        <taxon>Actinomycetota</taxon>
        <taxon>Actinomycetes</taxon>
        <taxon>Micrococcales</taxon>
        <taxon>Brevibacteriaceae</taxon>
        <taxon>Brevibacterium</taxon>
    </lineage>
</organism>
<evidence type="ECO:0000259" key="4">
    <source>
        <dbReference type="PROSITE" id="PS50949"/>
    </source>
</evidence>
<dbReference type="PROSITE" id="PS50949">
    <property type="entry name" value="HTH_GNTR"/>
    <property type="match status" value="1"/>
</dbReference>
<comment type="caution">
    <text evidence="5">The sequence shown here is derived from an EMBL/GenBank/DDBJ whole genome shotgun (WGS) entry which is preliminary data.</text>
</comment>
<reference evidence="5 6" key="1">
    <citation type="submission" date="2020-05" db="EMBL/GenBank/DDBJ databases">
        <title>MicrobeNet Type strains.</title>
        <authorList>
            <person name="Nicholson A.C."/>
        </authorList>
    </citation>
    <scope>NUCLEOTIDE SEQUENCE [LARGE SCALE GENOMIC DNA]</scope>
    <source>
        <strain evidence="5 6">CCUG 46604</strain>
    </source>
</reference>
<dbReference type="InterPro" id="IPR036388">
    <property type="entry name" value="WH-like_DNA-bd_sf"/>
</dbReference>
<evidence type="ECO:0000313" key="6">
    <source>
        <dbReference type="Proteomes" id="UP000549517"/>
    </source>
</evidence>
<dbReference type="Gene3D" id="1.10.10.10">
    <property type="entry name" value="Winged helix-like DNA-binding domain superfamily/Winged helix DNA-binding domain"/>
    <property type="match status" value="1"/>
</dbReference>
<dbReference type="Proteomes" id="UP000549517">
    <property type="component" value="Unassembled WGS sequence"/>
</dbReference>
<keyword evidence="1" id="KW-0805">Transcription regulation</keyword>
<feature type="domain" description="HTH gntR-type" evidence="4">
    <location>
        <begin position="20"/>
        <end position="90"/>
    </location>
</feature>
<dbReference type="CDD" id="cd07377">
    <property type="entry name" value="WHTH_GntR"/>
    <property type="match status" value="1"/>
</dbReference>
<dbReference type="SUPFAM" id="SSF46785">
    <property type="entry name" value="Winged helix' DNA-binding domain"/>
    <property type="match status" value="1"/>
</dbReference>
<dbReference type="InterPro" id="IPR000524">
    <property type="entry name" value="Tscrpt_reg_HTH_GntR"/>
</dbReference>
<dbReference type="SMART" id="SM00345">
    <property type="entry name" value="HTH_GNTR"/>
    <property type="match status" value="1"/>
</dbReference>
<evidence type="ECO:0000256" key="1">
    <source>
        <dbReference type="ARBA" id="ARBA00023015"/>
    </source>
</evidence>
<dbReference type="PRINTS" id="PR00035">
    <property type="entry name" value="HTHGNTR"/>
</dbReference>
<evidence type="ECO:0000256" key="3">
    <source>
        <dbReference type="ARBA" id="ARBA00023163"/>
    </source>
</evidence>
<dbReference type="Pfam" id="PF07729">
    <property type="entry name" value="FCD"/>
    <property type="match status" value="1"/>
</dbReference>
<dbReference type="InterPro" id="IPR036390">
    <property type="entry name" value="WH_DNA-bd_sf"/>
</dbReference>
<protein>
    <submittedName>
        <fullName evidence="5">FadR family transcriptional regulator</fullName>
    </submittedName>
</protein>
<name>A0A849ANV5_9MICO</name>
<dbReference type="SMART" id="SM00895">
    <property type="entry name" value="FCD"/>
    <property type="match status" value="1"/>
</dbReference>
<dbReference type="InterPro" id="IPR008920">
    <property type="entry name" value="TF_FadR/GntR_C"/>
</dbReference>
<dbReference type="Pfam" id="PF00392">
    <property type="entry name" value="GntR"/>
    <property type="match status" value="1"/>
</dbReference>
<dbReference type="PANTHER" id="PTHR43537">
    <property type="entry name" value="TRANSCRIPTIONAL REGULATOR, GNTR FAMILY"/>
    <property type="match status" value="1"/>
</dbReference>
<gene>
    <name evidence="5" type="ORF">HLA91_03740</name>
</gene>
<proteinExistence type="predicted"/>
<keyword evidence="2" id="KW-0238">DNA-binding</keyword>
<dbReference type="SUPFAM" id="SSF48008">
    <property type="entry name" value="GntR ligand-binding domain-like"/>
    <property type="match status" value="1"/>
</dbReference>
<evidence type="ECO:0000313" key="5">
    <source>
        <dbReference type="EMBL" id="NNG78489.1"/>
    </source>
</evidence>
<dbReference type="Gene3D" id="1.20.120.530">
    <property type="entry name" value="GntR ligand-binding domain-like"/>
    <property type="match status" value="1"/>
</dbReference>
<dbReference type="InterPro" id="IPR011711">
    <property type="entry name" value="GntR_C"/>
</dbReference>
<dbReference type="EMBL" id="JABEMC010000002">
    <property type="protein sequence ID" value="NNG78489.1"/>
    <property type="molecule type" value="Genomic_DNA"/>
</dbReference>
<dbReference type="GO" id="GO:0003700">
    <property type="term" value="F:DNA-binding transcription factor activity"/>
    <property type="evidence" value="ECO:0007669"/>
    <property type="project" value="InterPro"/>
</dbReference>
<keyword evidence="3" id="KW-0804">Transcription</keyword>